<reference evidence="4" key="2">
    <citation type="submission" date="2020-12" db="EMBL/GenBank/DDBJ databases">
        <title>New Spironucleus salmonicida genome in near-complete chromosomes.</title>
        <authorList>
            <person name="Xu F."/>
            <person name="Kurt Z."/>
            <person name="Jimenez-Gonzalez A."/>
            <person name="Astvaldsson A."/>
            <person name="Andersson J.O."/>
            <person name="Svard S.G."/>
        </authorList>
    </citation>
    <scope>NUCLEOTIDE SEQUENCE</scope>
    <source>
        <strain evidence="4">ATCC 50377</strain>
    </source>
</reference>
<feature type="transmembrane region" description="Helical" evidence="1">
    <location>
        <begin position="212"/>
        <end position="237"/>
    </location>
</feature>
<dbReference type="InterPro" id="IPR001194">
    <property type="entry name" value="cDENN_dom"/>
</dbReference>
<evidence type="ECO:0000256" key="1">
    <source>
        <dbReference type="SAM" id="Phobius"/>
    </source>
</evidence>
<sequence>MNQLPIILFTGSAEPSVQLKPVINHFPQKISHSRPFPYQTSFYLFPNTLQIHEMQPDISTHFFNLIDDTGKLIFGVSAVFGVSFDVNDVQHFSDCSMFILLSEPLQIHFEKMLLFFARRVRSLSDLKINLEQMWTRIGSASTSLPLSIQYNYEEDSNDEGVLIIDSIYQKGQTPFQTRGQLFKKCNADSIVDVIEALLQERKVIITGSTIKIITLVIYDFLMILYPFSWPFLLFSLLPPQFMPILHQPVPVFAGIQLKHLQDALIPQDILIYNCDDQHVHEFSTFWQIGITNIRTAIPRQTLDSLQCEFIYQMDKDMVGTQLQNSFNYDQSDLQIKPRNVQFQLKKDIQVSFFDKFKKKIKSKDQQQQIVRVQTKNDIIQFKPIPHVQRLIPRYFDQNYIAFLIKLNQRSFDLQQFYTLHLSSSFKAVQSPRERTYSAENQLNKTNKSRPFQTRARLPNKIRQMFKQSIEQNIINQQQQQQNTYDTIIPHPYAMLMEQQIFMREKVIFGQEMRNQTHDQIDHTIKNLPQYNIQYSSKQEIEHDMLQHQSGCNILIQLNKNIQLPETKSNNGRPHIAINKIKIGTCTSLLLLVQNYRRYLKNYNRQKPTERVQINEVFIKLNQTEIDPKNDYFNPEVVHEFFNDILTELPPVQFYTKYEQIFDYYSFVGEQDQESYQFIKEFSKSLIFDCFLESRLSEDIIPQGSHFNSYTQGQYYAPQIAKSMVNKQQTPQSFSLGRSSFTKELSQSADESRAESPTNQSSLEDITSIKYENAVLEDTTDLVDSLLKFTEPITEDPQQIFTILKLSGPTGGKWQERQFKVNISQSSVSCVWYEKKQQKGEIIISSDFQLSVLPQESLPTQYPITLTGMIQSQRRVLTICAKTQDDCRKLLILTRPPDFSNKVRIKNDEVACKLINHERKLRRYGLGNLSKEIHKEGICDDLVTGIYQCIEINCK</sequence>
<evidence type="ECO:0000313" key="5">
    <source>
        <dbReference type="Proteomes" id="UP000018208"/>
    </source>
</evidence>
<dbReference type="VEuPathDB" id="GiardiaDB:SS50377_22022"/>
<reference evidence="3 4" key="1">
    <citation type="journal article" date="2014" name="PLoS Genet.">
        <title>The Genome of Spironucleus salmonicida Highlights a Fish Pathogen Adapted to Fluctuating Environments.</title>
        <authorList>
            <person name="Xu F."/>
            <person name="Jerlstrom-Hultqvist J."/>
            <person name="Einarsson E."/>
            <person name="Astvaldsson A."/>
            <person name="Svard S.G."/>
            <person name="Andersson J.O."/>
        </authorList>
    </citation>
    <scope>NUCLEOTIDE SEQUENCE</scope>
    <source>
        <strain evidence="4">ATCC 50377</strain>
    </source>
</reference>
<accession>V6LNJ5</accession>
<name>V6LNJ5_9EUKA</name>
<dbReference type="GO" id="GO:0005829">
    <property type="term" value="C:cytosol"/>
    <property type="evidence" value="ECO:0007669"/>
    <property type="project" value="TreeGrafter"/>
</dbReference>
<evidence type="ECO:0000313" key="4">
    <source>
        <dbReference type="EMBL" id="KAH0576458.1"/>
    </source>
</evidence>
<dbReference type="SMART" id="SM00799">
    <property type="entry name" value="DENN"/>
    <property type="match status" value="1"/>
</dbReference>
<feature type="domain" description="UDENN" evidence="2">
    <location>
        <begin position="4"/>
        <end position="480"/>
    </location>
</feature>
<dbReference type="PANTHER" id="PTHR13196:SF14">
    <property type="entry name" value="UDENN DOMAIN-CONTAINING PROTEIN"/>
    <property type="match status" value="1"/>
</dbReference>
<evidence type="ECO:0000313" key="3">
    <source>
        <dbReference type="EMBL" id="EST45813.1"/>
    </source>
</evidence>
<dbReference type="Gene3D" id="3.40.50.11500">
    <property type="match status" value="1"/>
</dbReference>
<dbReference type="GO" id="GO:0005085">
    <property type="term" value="F:guanyl-nucleotide exchange factor activity"/>
    <property type="evidence" value="ECO:0007669"/>
    <property type="project" value="InterPro"/>
</dbReference>
<dbReference type="Proteomes" id="UP000018208">
    <property type="component" value="Unassembled WGS sequence"/>
</dbReference>
<evidence type="ECO:0000259" key="2">
    <source>
        <dbReference type="PROSITE" id="PS50211"/>
    </source>
</evidence>
<dbReference type="InterPro" id="IPR040032">
    <property type="entry name" value="DENND1A/B/C"/>
</dbReference>
<keyword evidence="5" id="KW-1185">Reference proteome</keyword>
<keyword evidence="1" id="KW-0812">Transmembrane</keyword>
<dbReference type="PANTHER" id="PTHR13196">
    <property type="entry name" value="DENN DOMAIN-CONTAINING"/>
    <property type="match status" value="1"/>
</dbReference>
<keyword evidence="1" id="KW-0472">Membrane</keyword>
<organism evidence="3">
    <name type="scientific">Spironucleus salmonicida</name>
    <dbReference type="NCBI Taxonomy" id="348837"/>
    <lineage>
        <taxon>Eukaryota</taxon>
        <taxon>Metamonada</taxon>
        <taxon>Diplomonadida</taxon>
        <taxon>Hexamitidae</taxon>
        <taxon>Hexamitinae</taxon>
        <taxon>Spironucleus</taxon>
    </lineage>
</organism>
<proteinExistence type="predicted"/>
<dbReference type="InterPro" id="IPR037516">
    <property type="entry name" value="Tripartite_DENN"/>
</dbReference>
<dbReference type="InterPro" id="IPR043153">
    <property type="entry name" value="DENN_C"/>
</dbReference>
<dbReference type="GO" id="GO:0032456">
    <property type="term" value="P:endocytic recycling"/>
    <property type="evidence" value="ECO:0007669"/>
    <property type="project" value="TreeGrafter"/>
</dbReference>
<dbReference type="EMBL" id="AUWU02000002">
    <property type="protein sequence ID" value="KAH0576458.1"/>
    <property type="molecule type" value="Genomic_DNA"/>
</dbReference>
<dbReference type="AlphaFoldDB" id="V6LNJ5"/>
<keyword evidence="1" id="KW-1133">Transmembrane helix</keyword>
<dbReference type="PROSITE" id="PS50211">
    <property type="entry name" value="DENN"/>
    <property type="match status" value="1"/>
</dbReference>
<protein>
    <submittedName>
        <fullName evidence="3">DENN-domain-containing protein</fullName>
    </submittedName>
</protein>
<dbReference type="GO" id="GO:0006897">
    <property type="term" value="P:endocytosis"/>
    <property type="evidence" value="ECO:0007669"/>
    <property type="project" value="TreeGrafter"/>
</dbReference>
<dbReference type="Pfam" id="PF02141">
    <property type="entry name" value="DENN"/>
    <property type="match status" value="1"/>
</dbReference>
<dbReference type="EMBL" id="KI546089">
    <property type="protein sequence ID" value="EST45813.1"/>
    <property type="molecule type" value="Genomic_DNA"/>
</dbReference>
<dbReference type="GO" id="GO:1901981">
    <property type="term" value="F:phosphatidylinositol phosphate binding"/>
    <property type="evidence" value="ECO:0007669"/>
    <property type="project" value="TreeGrafter"/>
</dbReference>
<gene>
    <name evidence="3" type="ORF">SS50377_14387</name>
    <name evidence="4" type="ORF">SS50377_22022</name>
</gene>